<keyword evidence="1" id="KW-0472">Membrane</keyword>
<feature type="transmembrane region" description="Helical" evidence="1">
    <location>
        <begin position="12"/>
        <end position="31"/>
    </location>
</feature>
<dbReference type="Proteomes" id="UP000000822">
    <property type="component" value="Chromosome"/>
</dbReference>
<evidence type="ECO:0000313" key="2">
    <source>
        <dbReference type="EMBL" id="BAC15299.1"/>
    </source>
</evidence>
<protein>
    <submittedName>
        <fullName evidence="2">Uncharacterized protein</fullName>
    </submittedName>
</protein>
<dbReference type="AlphaFoldDB" id="Q8EL88"/>
<dbReference type="HOGENOM" id="CLU_2494833_0_0_9"/>
<keyword evidence="1" id="KW-0812">Transmembrane</keyword>
<keyword evidence="3" id="KW-1185">Reference proteome</keyword>
<reference evidence="2 3" key="2">
    <citation type="journal article" date="2002" name="Nucleic Acids Res.">
        <title>Genome sequence of Oceanobacillus iheyensis isolated from the Iheya Ridge and its unexpected adaptive capabilities to extreme environments.</title>
        <authorList>
            <person name="Takami H."/>
            <person name="Takaki Y."/>
            <person name="Uchiyama I."/>
        </authorList>
    </citation>
    <scope>NUCLEOTIDE SEQUENCE [LARGE SCALE GENOMIC DNA]</scope>
    <source>
        <strain evidence="3">DSM 14371 / CIP 107618 / JCM 11309 / KCTC 3954 / HTE831</strain>
    </source>
</reference>
<dbReference type="STRING" id="221109.gene:10735595"/>
<gene>
    <name evidence="2" type="ordered locus">OB3343</name>
</gene>
<reference evidence="2 3" key="1">
    <citation type="journal article" date="2001" name="FEMS Microbiol. Lett.">
        <title>Oceanobacillus iheyensis gen. nov., sp. nov., a deep-sea extremely halotolerant and alkaliphilic species isolated from a depth of 1050 m on the Iheya Ridge.</title>
        <authorList>
            <person name="Lu J."/>
            <person name="Nogi Y."/>
            <person name="Takami H."/>
        </authorList>
    </citation>
    <scope>NUCLEOTIDE SEQUENCE [LARGE SCALE GENOMIC DNA]</scope>
    <source>
        <strain evidence="3">DSM 14371 / CIP 107618 / JCM 11309 / KCTC 3954 / HTE831</strain>
    </source>
</reference>
<accession>Q8EL88</accession>
<organism evidence="2 3">
    <name type="scientific">Oceanobacillus iheyensis (strain DSM 14371 / CIP 107618 / JCM 11309 / KCTC 3954 / HTE831)</name>
    <dbReference type="NCBI Taxonomy" id="221109"/>
    <lineage>
        <taxon>Bacteria</taxon>
        <taxon>Bacillati</taxon>
        <taxon>Bacillota</taxon>
        <taxon>Bacilli</taxon>
        <taxon>Bacillales</taxon>
        <taxon>Bacillaceae</taxon>
        <taxon>Oceanobacillus</taxon>
    </lineage>
</organism>
<name>Q8EL88_OCEIH</name>
<evidence type="ECO:0000313" key="3">
    <source>
        <dbReference type="Proteomes" id="UP000000822"/>
    </source>
</evidence>
<feature type="transmembrane region" description="Helical" evidence="1">
    <location>
        <begin position="59"/>
        <end position="82"/>
    </location>
</feature>
<proteinExistence type="predicted"/>
<sequence>MLHFFRKNERSLVKALFYGLIVGFYFSFLFIKRDKLVQRGEGNTRIYIESTLFEYILEVVRTSIVISIGVFVITLIGLGWMYRKQK</sequence>
<dbReference type="EMBL" id="BA000028">
    <property type="protein sequence ID" value="BAC15299.1"/>
    <property type="molecule type" value="Genomic_DNA"/>
</dbReference>
<dbReference type="KEGG" id="oih:OB3343"/>
<keyword evidence="1" id="KW-1133">Transmembrane helix</keyword>
<evidence type="ECO:0000256" key="1">
    <source>
        <dbReference type="SAM" id="Phobius"/>
    </source>
</evidence>